<reference evidence="3" key="1">
    <citation type="journal article" date="2019" name="Int. J. Syst. Evol. Microbiol.">
        <title>The Global Catalogue of Microorganisms (GCM) 10K type strain sequencing project: providing services to taxonomists for standard genome sequencing and annotation.</title>
        <authorList>
            <consortium name="The Broad Institute Genomics Platform"/>
            <consortium name="The Broad Institute Genome Sequencing Center for Infectious Disease"/>
            <person name="Wu L."/>
            <person name="Ma J."/>
        </authorList>
    </citation>
    <scope>NUCLEOTIDE SEQUENCE [LARGE SCALE GENOMIC DNA]</scope>
    <source>
        <strain evidence="3">CGMCC 4.1437</strain>
    </source>
</reference>
<dbReference type="RefSeq" id="WP_380229950.1">
    <property type="nucleotide sequence ID" value="NZ_JBHSOF010000092.1"/>
</dbReference>
<protein>
    <submittedName>
        <fullName evidence="2">Helix-turn-helix domain-containing protein</fullName>
    </submittedName>
</protein>
<dbReference type="Pfam" id="PF13560">
    <property type="entry name" value="HTH_31"/>
    <property type="match status" value="1"/>
</dbReference>
<accession>A0ABW0XGT2</accession>
<evidence type="ECO:0000313" key="3">
    <source>
        <dbReference type="Proteomes" id="UP001595975"/>
    </source>
</evidence>
<gene>
    <name evidence="2" type="ORF">ACFP3U_35805</name>
</gene>
<sequence length="288" mass="31915">MALRSNPTLRQRRLGTELRRMREQAGFGGSQLARDLGINPAHVTQMEAGKTGISVERLRTIAALCMCVNQPLIDALADIVTTRGKSGWWEEYRGELATDFLDVAELESDARRLVTYTTTFVPGLLQTTAYASALFSQTYPPLPPHEVRLRTSFRMRRQLIVQSGATPFCAFIHEAALRMQFSGPKDLTEQLEALLAESERPNVSLRIVPFGVDSVPSPSENFTYAEGPVVDLDAAQMDTGHGGQLFDAPAHLARFRALIAQMGSTALSEEKSRDLIQSIMKERERNHG</sequence>
<name>A0ABW0XGT2_9ACTN</name>
<dbReference type="SMART" id="SM00530">
    <property type="entry name" value="HTH_XRE"/>
    <property type="match status" value="1"/>
</dbReference>
<comment type="caution">
    <text evidence="2">The sequence shown here is derived from an EMBL/GenBank/DDBJ whole genome shotgun (WGS) entry which is preliminary data.</text>
</comment>
<dbReference type="EMBL" id="JBHSOF010000092">
    <property type="protein sequence ID" value="MFC5668314.1"/>
    <property type="molecule type" value="Genomic_DNA"/>
</dbReference>
<dbReference type="SUPFAM" id="SSF47413">
    <property type="entry name" value="lambda repressor-like DNA-binding domains"/>
    <property type="match status" value="1"/>
</dbReference>
<dbReference type="InterPro" id="IPR043917">
    <property type="entry name" value="DUF5753"/>
</dbReference>
<dbReference type="CDD" id="cd00093">
    <property type="entry name" value="HTH_XRE"/>
    <property type="match status" value="1"/>
</dbReference>
<feature type="domain" description="HTH cro/C1-type" evidence="1">
    <location>
        <begin position="18"/>
        <end position="64"/>
    </location>
</feature>
<proteinExistence type="predicted"/>
<dbReference type="InterPro" id="IPR001387">
    <property type="entry name" value="Cro/C1-type_HTH"/>
</dbReference>
<organism evidence="2 3">
    <name type="scientific">Kitasatospora misakiensis</name>
    <dbReference type="NCBI Taxonomy" id="67330"/>
    <lineage>
        <taxon>Bacteria</taxon>
        <taxon>Bacillati</taxon>
        <taxon>Actinomycetota</taxon>
        <taxon>Actinomycetes</taxon>
        <taxon>Kitasatosporales</taxon>
        <taxon>Streptomycetaceae</taxon>
        <taxon>Kitasatospora</taxon>
    </lineage>
</organism>
<dbReference type="Proteomes" id="UP001595975">
    <property type="component" value="Unassembled WGS sequence"/>
</dbReference>
<keyword evidence="3" id="KW-1185">Reference proteome</keyword>
<evidence type="ECO:0000313" key="2">
    <source>
        <dbReference type="EMBL" id="MFC5668314.1"/>
    </source>
</evidence>
<evidence type="ECO:0000259" key="1">
    <source>
        <dbReference type="PROSITE" id="PS50943"/>
    </source>
</evidence>
<dbReference type="Pfam" id="PF19054">
    <property type="entry name" value="DUF5753"/>
    <property type="match status" value="1"/>
</dbReference>
<dbReference type="PROSITE" id="PS50943">
    <property type="entry name" value="HTH_CROC1"/>
    <property type="match status" value="1"/>
</dbReference>
<dbReference type="Gene3D" id="1.10.260.40">
    <property type="entry name" value="lambda repressor-like DNA-binding domains"/>
    <property type="match status" value="1"/>
</dbReference>
<dbReference type="InterPro" id="IPR010982">
    <property type="entry name" value="Lambda_DNA-bd_dom_sf"/>
</dbReference>